<dbReference type="Pfam" id="PF00107">
    <property type="entry name" value="ADH_zinc_N"/>
    <property type="match status" value="1"/>
</dbReference>
<evidence type="ECO:0000313" key="3">
    <source>
        <dbReference type="Proteomes" id="UP000218332"/>
    </source>
</evidence>
<dbReference type="SUPFAM" id="SSF50129">
    <property type="entry name" value="GroES-like"/>
    <property type="match status" value="1"/>
</dbReference>
<proteinExistence type="predicted"/>
<dbReference type="InterPro" id="IPR036291">
    <property type="entry name" value="NAD(P)-bd_dom_sf"/>
</dbReference>
<organism evidence="2 3">
    <name type="scientific">Tamilnaduibacter salinus</name>
    <dbReference type="NCBI Taxonomy" id="1484056"/>
    <lineage>
        <taxon>Bacteria</taxon>
        <taxon>Pseudomonadati</taxon>
        <taxon>Pseudomonadota</taxon>
        <taxon>Gammaproteobacteria</taxon>
        <taxon>Pseudomonadales</taxon>
        <taxon>Marinobacteraceae</taxon>
        <taxon>Tamilnaduibacter</taxon>
    </lineage>
</organism>
<dbReference type="RefSeq" id="WP_095612428.1">
    <property type="nucleotide sequence ID" value="NZ_NMPM01000170.1"/>
</dbReference>
<dbReference type="PANTHER" id="PTHR43677:SF4">
    <property type="entry name" value="QUINONE OXIDOREDUCTASE-LIKE PROTEIN 2"/>
    <property type="match status" value="1"/>
</dbReference>
<dbReference type="Gene3D" id="3.90.180.10">
    <property type="entry name" value="Medium-chain alcohol dehydrogenases, catalytic domain"/>
    <property type="match status" value="1"/>
</dbReference>
<dbReference type="InterPro" id="IPR020843">
    <property type="entry name" value="ER"/>
</dbReference>
<protein>
    <submittedName>
        <fullName evidence="2">Oxidoreductase</fullName>
    </submittedName>
</protein>
<dbReference type="GO" id="GO:0016491">
    <property type="term" value="F:oxidoreductase activity"/>
    <property type="evidence" value="ECO:0007669"/>
    <property type="project" value="InterPro"/>
</dbReference>
<dbReference type="InterPro" id="IPR051397">
    <property type="entry name" value="Zn-ADH-like_protein"/>
</dbReference>
<reference evidence="2 3" key="1">
    <citation type="submission" date="2017-07" db="EMBL/GenBank/DDBJ databases">
        <title>Tamlnaduibacter salinus (Mi-7) genome sequencing.</title>
        <authorList>
            <person name="Verma A."/>
            <person name="Krishnamurthi S."/>
        </authorList>
    </citation>
    <scope>NUCLEOTIDE SEQUENCE [LARGE SCALE GENOMIC DNA]</scope>
    <source>
        <strain evidence="2 3">Mi-7</strain>
    </source>
</reference>
<dbReference type="PANTHER" id="PTHR43677">
    <property type="entry name" value="SHORT-CHAIN DEHYDROGENASE/REDUCTASE"/>
    <property type="match status" value="1"/>
</dbReference>
<dbReference type="EMBL" id="NMPM01000170">
    <property type="protein sequence ID" value="PAV24462.1"/>
    <property type="molecule type" value="Genomic_DNA"/>
</dbReference>
<dbReference type="AlphaFoldDB" id="A0A2A2HZ19"/>
<dbReference type="InterPro" id="IPR013149">
    <property type="entry name" value="ADH-like_C"/>
</dbReference>
<dbReference type="Proteomes" id="UP000218332">
    <property type="component" value="Unassembled WGS sequence"/>
</dbReference>
<dbReference type="InterPro" id="IPR013154">
    <property type="entry name" value="ADH-like_N"/>
</dbReference>
<dbReference type="SUPFAM" id="SSF51735">
    <property type="entry name" value="NAD(P)-binding Rossmann-fold domains"/>
    <property type="match status" value="1"/>
</dbReference>
<keyword evidence="3" id="KW-1185">Reference proteome</keyword>
<dbReference type="Pfam" id="PF08240">
    <property type="entry name" value="ADH_N"/>
    <property type="match status" value="1"/>
</dbReference>
<feature type="domain" description="Enoyl reductase (ER)" evidence="1">
    <location>
        <begin position="5"/>
        <end position="274"/>
    </location>
</feature>
<sequence length="289" mass="31512">MSLFGGYPLAPKPPFTPGYELVGRVEKLGPSVRGLKEDQVVVALNPAFGCQADHVCVAADLCVSIGESTDPTEAVSLVLNYLTAHCILHKKARLQKYEKVLIHSAAGGVGTALLQLGTELGLTMYGTASREKHGIVQDLGGIPIDYRSEDFAKVIQKNEPEGLDAAFDPIGGANLRKSYNVLRRGGRVVSYGFAGDKFGGMGQMAKGVLLVSLLNAWPDGKRVHLCATPSEVRKDNHWYRTTLSELVDRLENGKVAPIVGCDEFRFPRHQQHTVYLWKVVPVERVVLVH</sequence>
<gene>
    <name evidence="2" type="ORF">CF392_16155</name>
</gene>
<evidence type="ECO:0000259" key="1">
    <source>
        <dbReference type="SMART" id="SM00829"/>
    </source>
</evidence>
<comment type="caution">
    <text evidence="2">The sequence shown here is derived from an EMBL/GenBank/DDBJ whole genome shotgun (WGS) entry which is preliminary data.</text>
</comment>
<dbReference type="SMART" id="SM00829">
    <property type="entry name" value="PKS_ER"/>
    <property type="match status" value="1"/>
</dbReference>
<evidence type="ECO:0000313" key="2">
    <source>
        <dbReference type="EMBL" id="PAV24462.1"/>
    </source>
</evidence>
<dbReference type="Gene3D" id="3.40.50.720">
    <property type="entry name" value="NAD(P)-binding Rossmann-like Domain"/>
    <property type="match status" value="1"/>
</dbReference>
<name>A0A2A2HZ19_9GAMM</name>
<dbReference type="InterPro" id="IPR011032">
    <property type="entry name" value="GroES-like_sf"/>
</dbReference>
<accession>A0A2A2HZ19</accession>